<keyword evidence="3" id="KW-1185">Reference proteome</keyword>
<accession>A0A0V1JA41</accession>
<sequence length="75" mass="8262">MVVSIIICGEEKRKTNASRVATPFWPDISSHSIYVSWTCACIVAWLAACLVVGQSLLIVIHDLLCIFCHDILLSS</sequence>
<feature type="transmembrane region" description="Helical" evidence="1">
    <location>
        <begin position="34"/>
        <end position="60"/>
    </location>
</feature>
<reference evidence="2 3" key="1">
    <citation type="submission" date="2015-01" db="EMBL/GenBank/DDBJ databases">
        <title>Evolution of Trichinella species and genotypes.</title>
        <authorList>
            <person name="Korhonen P.K."/>
            <person name="Edoardo P."/>
            <person name="Giuseppe L.R."/>
            <person name="Gasser R.B."/>
        </authorList>
    </citation>
    <scope>NUCLEOTIDE SEQUENCE [LARGE SCALE GENOMIC DNA]</scope>
    <source>
        <strain evidence="2">ISS588</strain>
    </source>
</reference>
<dbReference type="AlphaFoldDB" id="A0A0V1JA41"/>
<organism evidence="2 3">
    <name type="scientific">Trichinella pseudospiralis</name>
    <name type="common">Parasitic roundworm</name>
    <dbReference type="NCBI Taxonomy" id="6337"/>
    <lineage>
        <taxon>Eukaryota</taxon>
        <taxon>Metazoa</taxon>
        <taxon>Ecdysozoa</taxon>
        <taxon>Nematoda</taxon>
        <taxon>Enoplea</taxon>
        <taxon>Dorylaimia</taxon>
        <taxon>Trichinellida</taxon>
        <taxon>Trichinellidae</taxon>
        <taxon>Trichinella</taxon>
    </lineage>
</organism>
<evidence type="ECO:0000313" key="3">
    <source>
        <dbReference type="Proteomes" id="UP000054805"/>
    </source>
</evidence>
<name>A0A0V1JA41_TRIPS</name>
<evidence type="ECO:0000256" key="1">
    <source>
        <dbReference type="SAM" id="Phobius"/>
    </source>
</evidence>
<proteinExistence type="predicted"/>
<dbReference type="EMBL" id="JYDS01000021">
    <property type="protein sequence ID" value="KRZ31822.1"/>
    <property type="molecule type" value="Genomic_DNA"/>
</dbReference>
<protein>
    <submittedName>
        <fullName evidence="2">Uncharacterized protein</fullName>
    </submittedName>
</protein>
<keyword evidence="1" id="KW-0812">Transmembrane</keyword>
<comment type="caution">
    <text evidence="2">The sequence shown here is derived from an EMBL/GenBank/DDBJ whole genome shotgun (WGS) entry which is preliminary data.</text>
</comment>
<keyword evidence="1" id="KW-0472">Membrane</keyword>
<dbReference type="Proteomes" id="UP000054805">
    <property type="component" value="Unassembled WGS sequence"/>
</dbReference>
<evidence type="ECO:0000313" key="2">
    <source>
        <dbReference type="EMBL" id="KRZ31822.1"/>
    </source>
</evidence>
<keyword evidence="1" id="KW-1133">Transmembrane helix</keyword>
<gene>
    <name evidence="2" type="ORF">T4B_13</name>
</gene>